<dbReference type="NCBIfam" id="NF004359">
    <property type="entry name" value="PRK05738.1-3"/>
    <property type="match status" value="1"/>
</dbReference>
<dbReference type="Pfam" id="PF00276">
    <property type="entry name" value="Ribosomal_L23"/>
    <property type="match status" value="1"/>
</dbReference>
<dbReference type="SUPFAM" id="SSF54189">
    <property type="entry name" value="Ribosomal proteins S24e, L23 and L15e"/>
    <property type="match status" value="1"/>
</dbReference>
<dbReference type="Gene3D" id="3.30.70.330">
    <property type="match status" value="1"/>
</dbReference>
<dbReference type="EMBL" id="JBGMEH010000001">
    <property type="protein sequence ID" value="MFO3715398.1"/>
    <property type="molecule type" value="Genomic_DNA"/>
</dbReference>
<dbReference type="GO" id="GO:0005840">
    <property type="term" value="C:ribosome"/>
    <property type="evidence" value="ECO:0007669"/>
    <property type="project" value="UniProtKB-KW"/>
</dbReference>
<dbReference type="Proteomes" id="UP001638015">
    <property type="component" value="Unassembled WGS sequence"/>
</dbReference>
<dbReference type="InterPro" id="IPR013025">
    <property type="entry name" value="Ribosomal_uL23-like"/>
</dbReference>
<keyword evidence="2 4" id="KW-0689">Ribosomal protein</keyword>
<keyword evidence="4" id="KW-0694">RNA-binding</keyword>
<comment type="subunit">
    <text evidence="4">Part of the 50S ribosomal subunit. Contacts protein L29, and trigger factor when it is bound to the ribosome.</text>
</comment>
<dbReference type="RefSeq" id="WP_394010641.1">
    <property type="nucleotide sequence ID" value="NZ_JBGMEH010000001.1"/>
</dbReference>
<comment type="similarity">
    <text evidence="1 4">Belongs to the universal ribosomal protein uL23 family.</text>
</comment>
<comment type="caution">
    <text evidence="5">The sequence shown here is derived from an EMBL/GenBank/DDBJ whole genome shotgun (WGS) entry which is preliminary data.</text>
</comment>
<keyword evidence="3 4" id="KW-0687">Ribonucleoprotein</keyword>
<evidence type="ECO:0000313" key="5">
    <source>
        <dbReference type="EMBL" id="MFO3715398.1"/>
    </source>
</evidence>
<reference evidence="5 6" key="1">
    <citation type="journal article" date="2025" name="Anaerobe">
        <title>Description of Anaerococcus kampingiae sp. nov., Anaerococcus groningensis sp. nov., Anaerococcus martiniensis sp. nov., and Anaerococcus cruorum sp. nov., isolated from human clinical specimens.</title>
        <authorList>
            <person name="Boiten K.E."/>
            <person name="Meijer J."/>
            <person name="van Wezel E.M."/>
            <person name="Veloo A.C.M."/>
        </authorList>
    </citation>
    <scope>NUCLEOTIDE SEQUENCE [LARGE SCALE GENOMIC DNA]</scope>
    <source>
        <strain evidence="5 6">ENR1039</strain>
    </source>
</reference>
<dbReference type="InterPro" id="IPR012678">
    <property type="entry name" value="Ribosomal_uL23/eL15/eS24_sf"/>
</dbReference>
<comment type="function">
    <text evidence="4">One of the early assembly proteins it binds 23S rRNA. One of the proteins that surrounds the polypeptide exit tunnel on the outside of the ribosome. Forms the main docking site for trigger factor binding to the ribosome.</text>
</comment>
<dbReference type="HAMAP" id="MF_01369_B">
    <property type="entry name" value="Ribosomal_uL23_B"/>
    <property type="match status" value="1"/>
</dbReference>
<gene>
    <name evidence="4 5" type="primary">rplW</name>
    <name evidence="5" type="ORF">ACCQ40_01185</name>
</gene>
<organism evidence="5 6">
    <name type="scientific">Anaerococcus cruorum</name>
    <dbReference type="NCBI Taxonomy" id="3115617"/>
    <lineage>
        <taxon>Bacteria</taxon>
        <taxon>Bacillati</taxon>
        <taxon>Bacillota</taxon>
        <taxon>Tissierellia</taxon>
        <taxon>Tissierellales</taxon>
        <taxon>Peptoniphilaceae</taxon>
        <taxon>Anaerococcus</taxon>
    </lineage>
</organism>
<protein>
    <recommendedName>
        <fullName evidence="4">Large ribosomal subunit protein uL23</fullName>
    </recommendedName>
</protein>
<evidence type="ECO:0000256" key="2">
    <source>
        <dbReference type="ARBA" id="ARBA00022980"/>
    </source>
</evidence>
<evidence type="ECO:0000256" key="4">
    <source>
        <dbReference type="HAMAP-Rule" id="MF_01369"/>
    </source>
</evidence>
<accession>A0ABW9MUA2</accession>
<keyword evidence="6" id="KW-1185">Reference proteome</keyword>
<dbReference type="PANTHER" id="PTHR11620">
    <property type="entry name" value="60S RIBOSOMAL PROTEIN L23A"/>
    <property type="match status" value="1"/>
</dbReference>
<sequence>MKSPYEVIKRPIITEKSMSLLDENKYTFEVDKNANKPEIKAAIEQIFDGVKVKKVRTMNYEGKRVRTRHGIGKKADWKKAVVTLTDDSAEIEYFEGL</sequence>
<dbReference type="InterPro" id="IPR012677">
    <property type="entry name" value="Nucleotide-bd_a/b_plait_sf"/>
</dbReference>
<evidence type="ECO:0000256" key="1">
    <source>
        <dbReference type="ARBA" id="ARBA00006700"/>
    </source>
</evidence>
<evidence type="ECO:0000256" key="3">
    <source>
        <dbReference type="ARBA" id="ARBA00023274"/>
    </source>
</evidence>
<proteinExistence type="inferred from homology"/>
<keyword evidence="4" id="KW-0699">rRNA-binding</keyword>
<evidence type="ECO:0000313" key="6">
    <source>
        <dbReference type="Proteomes" id="UP001638015"/>
    </source>
</evidence>
<name>A0ABW9MUA2_9FIRM</name>
<dbReference type="NCBIfam" id="NF004363">
    <property type="entry name" value="PRK05738.2-4"/>
    <property type="match status" value="1"/>
</dbReference>